<dbReference type="GO" id="GO:0000724">
    <property type="term" value="P:double-strand break repair via homologous recombination"/>
    <property type="evidence" value="ECO:0007669"/>
    <property type="project" value="InterPro"/>
</dbReference>
<evidence type="ECO:0000313" key="3">
    <source>
        <dbReference type="EMBL" id="CAD7410148.1"/>
    </source>
</evidence>
<feature type="compositionally biased region" description="Low complexity" evidence="1">
    <location>
        <begin position="444"/>
        <end position="454"/>
    </location>
</feature>
<dbReference type="AlphaFoldDB" id="A0A7R9D8M1"/>
<organism evidence="3">
    <name type="scientific">Timema cristinae</name>
    <name type="common">Walking stick</name>
    <dbReference type="NCBI Taxonomy" id="61476"/>
    <lineage>
        <taxon>Eukaryota</taxon>
        <taxon>Metazoa</taxon>
        <taxon>Ecdysozoa</taxon>
        <taxon>Arthropoda</taxon>
        <taxon>Hexapoda</taxon>
        <taxon>Insecta</taxon>
        <taxon>Pterygota</taxon>
        <taxon>Neoptera</taxon>
        <taxon>Polyneoptera</taxon>
        <taxon>Phasmatodea</taxon>
        <taxon>Timematodea</taxon>
        <taxon>Timematoidea</taxon>
        <taxon>Timematidae</taxon>
        <taxon>Timema</taxon>
    </lineage>
</organism>
<feature type="domain" description="BRCA2 OB3" evidence="2">
    <location>
        <begin position="55"/>
        <end position="108"/>
    </location>
</feature>
<dbReference type="Pfam" id="PF09104">
    <property type="entry name" value="BRCA-2_OB3"/>
    <property type="match status" value="2"/>
</dbReference>
<sequence length="454" mass="51258">MLFERNNSLSTDVQVSSSQQDSKLLLVVHIIELQLTTSRQTKYEPLQQKVSYPERAVVGLKQLANKDFNPTFGEIDVVGVVVCNDNPQTVFLADADHSLLAVTFWGSAKRERAREEGVGELNTNTTSKEGTGNSWIDSRAVKTKAPKQPIKEEGGAVVFYVSDVLHETHQPVEHERRDRMSEEQSNSPKDYWPHGKPRQSQGSVERANQDRENMLITWVQDEQTSLWSQGIRFVQLMKNRAYHTEYLDDYITSSIHSQAKNHVESRVQELGYEDMLVPHSVVSASNLQWKHGNNLLPCVYATEMSTFSSHPRQAHLKQALHTLRGEISVDLREFVSSCRDKLKSIVQQTNKVTTPVPYKASNSTSPLHQTRTSKLVTPLHRPLNNNAEELKPPSAAERKLTKLELYGDPPPLSPLVLPRLRGTLRKEFKAPQRISHSPVHSETSPPLSLDSLSD</sequence>
<proteinExistence type="predicted"/>
<feature type="compositionally biased region" description="Polar residues" evidence="1">
    <location>
        <begin position="434"/>
        <end position="443"/>
    </location>
</feature>
<dbReference type="InterPro" id="IPR015525">
    <property type="entry name" value="BRCA2"/>
</dbReference>
<name>A0A7R9D8M1_TIMCR</name>
<dbReference type="PANTHER" id="PTHR11289">
    <property type="entry name" value="BREAST CANCER TYPE 2 SUSCEPTIBILITY PROTEIN BRCA2"/>
    <property type="match status" value="1"/>
</dbReference>
<dbReference type="SUPFAM" id="SSF50249">
    <property type="entry name" value="Nucleic acid-binding proteins"/>
    <property type="match status" value="2"/>
</dbReference>
<feature type="region of interest" description="Disordered" evidence="1">
    <location>
        <begin position="169"/>
        <end position="207"/>
    </location>
</feature>
<dbReference type="PANTHER" id="PTHR11289:SF0">
    <property type="entry name" value="BREAST CANCER TYPE 2 SUSCEPTIBILITY PROTEIN"/>
    <property type="match status" value="1"/>
</dbReference>
<feature type="region of interest" description="Disordered" evidence="1">
    <location>
        <begin position="427"/>
        <end position="454"/>
    </location>
</feature>
<feature type="region of interest" description="Disordered" evidence="1">
    <location>
        <begin position="113"/>
        <end position="148"/>
    </location>
</feature>
<gene>
    <name evidence="3" type="ORF">TCEB3V08_LOCUS10347</name>
</gene>
<feature type="domain" description="BRCA2 OB3" evidence="2">
    <location>
        <begin position="262"/>
        <end position="347"/>
    </location>
</feature>
<accession>A0A7R9D8M1</accession>
<dbReference type="InterPro" id="IPR012340">
    <property type="entry name" value="NA-bd_OB-fold"/>
</dbReference>
<evidence type="ECO:0000256" key="1">
    <source>
        <dbReference type="SAM" id="MobiDB-lite"/>
    </source>
</evidence>
<feature type="compositionally biased region" description="Basic and acidic residues" evidence="1">
    <location>
        <begin position="169"/>
        <end position="182"/>
    </location>
</feature>
<dbReference type="GO" id="GO:0006355">
    <property type="term" value="P:regulation of DNA-templated transcription"/>
    <property type="evidence" value="ECO:0007669"/>
    <property type="project" value="TreeGrafter"/>
</dbReference>
<protein>
    <recommendedName>
        <fullName evidence="2">BRCA2 OB3 domain-containing protein</fullName>
    </recommendedName>
</protein>
<evidence type="ECO:0000259" key="2">
    <source>
        <dbReference type="Pfam" id="PF09104"/>
    </source>
</evidence>
<dbReference type="EMBL" id="OC321485">
    <property type="protein sequence ID" value="CAD7410148.1"/>
    <property type="molecule type" value="Genomic_DNA"/>
</dbReference>
<feature type="compositionally biased region" description="Polar residues" evidence="1">
    <location>
        <begin position="121"/>
        <end position="136"/>
    </location>
</feature>
<dbReference type="GO" id="GO:0005634">
    <property type="term" value="C:nucleus"/>
    <property type="evidence" value="ECO:0007669"/>
    <property type="project" value="TreeGrafter"/>
</dbReference>
<dbReference type="InterPro" id="IPR015188">
    <property type="entry name" value="BRCA2_OB_3"/>
</dbReference>
<dbReference type="Gene3D" id="2.40.50.140">
    <property type="entry name" value="Nucleic acid-binding proteins"/>
    <property type="match status" value="2"/>
</dbReference>
<reference evidence="3" key="1">
    <citation type="submission" date="2020-11" db="EMBL/GenBank/DDBJ databases">
        <authorList>
            <person name="Tran Van P."/>
        </authorList>
    </citation>
    <scope>NUCLEOTIDE SEQUENCE</scope>
</reference>